<dbReference type="EMBL" id="JBBWRZ010000001">
    <property type="protein sequence ID" value="KAK8246363.1"/>
    <property type="molecule type" value="Genomic_DNA"/>
</dbReference>
<dbReference type="Proteomes" id="UP001492380">
    <property type="component" value="Unassembled WGS sequence"/>
</dbReference>
<evidence type="ECO:0000256" key="4">
    <source>
        <dbReference type="SAM" id="MobiDB-lite"/>
    </source>
</evidence>
<organism evidence="6 7">
    <name type="scientific">Phyllosticta capitalensis</name>
    <dbReference type="NCBI Taxonomy" id="121624"/>
    <lineage>
        <taxon>Eukaryota</taxon>
        <taxon>Fungi</taxon>
        <taxon>Dikarya</taxon>
        <taxon>Ascomycota</taxon>
        <taxon>Pezizomycotina</taxon>
        <taxon>Dothideomycetes</taxon>
        <taxon>Dothideomycetes incertae sedis</taxon>
        <taxon>Botryosphaeriales</taxon>
        <taxon>Phyllostictaceae</taxon>
        <taxon>Phyllosticta</taxon>
    </lineage>
</organism>
<dbReference type="InterPro" id="IPR007219">
    <property type="entry name" value="XnlR_reg_dom"/>
</dbReference>
<feature type="compositionally biased region" description="Polar residues" evidence="4">
    <location>
        <begin position="637"/>
        <end position="651"/>
    </location>
</feature>
<dbReference type="Pfam" id="PF00172">
    <property type="entry name" value="Zn_clus"/>
    <property type="match status" value="1"/>
</dbReference>
<dbReference type="Gene3D" id="4.10.240.10">
    <property type="entry name" value="Zn(2)-C6 fungal-type DNA-binding domain"/>
    <property type="match status" value="1"/>
</dbReference>
<feature type="compositionally biased region" description="Acidic residues" evidence="4">
    <location>
        <begin position="86"/>
        <end position="102"/>
    </location>
</feature>
<gene>
    <name evidence="6" type="ORF">HDK90DRAFT_405911</name>
</gene>
<dbReference type="CDD" id="cd00067">
    <property type="entry name" value="GAL4"/>
    <property type="match status" value="1"/>
</dbReference>
<dbReference type="SMART" id="SM00066">
    <property type="entry name" value="GAL4"/>
    <property type="match status" value="1"/>
</dbReference>
<feature type="region of interest" description="Disordered" evidence="4">
    <location>
        <begin position="76"/>
        <end position="107"/>
    </location>
</feature>
<feature type="region of interest" description="Disordered" evidence="4">
    <location>
        <begin position="167"/>
        <end position="189"/>
    </location>
</feature>
<feature type="region of interest" description="Disordered" evidence="4">
    <location>
        <begin position="627"/>
        <end position="663"/>
    </location>
</feature>
<keyword evidence="3" id="KW-0539">Nucleus</keyword>
<evidence type="ECO:0000256" key="1">
    <source>
        <dbReference type="ARBA" id="ARBA00004123"/>
    </source>
</evidence>
<keyword evidence="7" id="KW-1185">Reference proteome</keyword>
<sequence length="663" mass="75395">MPTPPSLLSCHNCRARKVRCDKERPCGNCQRSKSECVFPLQRAARRKQGRRHEELLRRLDHLESLVDGLGGEVAITARKGTKEEPHEDEDAQGEEEEEESEATTEKGEWMPGVVKPLLLAPRGGDHHGGPREDGTYPVMKGDGGRYLGEDFWTSLSGEVEGLRELLNEPTSEDEEDASTHFSSPPVHGDNYEKRLMNSLFLFSGDMETTDLRWLHPPGPHIEALANIYWDRVDVIFKVLHRPTISPLLKSAAADTMAIPKGGGEEAIMFAIYFAAVTTLSSTECLEVLGRDKPTVVGQTRHCLEIALSNADFLNSTDIQVLQAFVLYLVCLRSHNKTRSAWTLVALAVRVAQDLNLHRDGALTGFSPYDTEVRRRLWWQIVVLDIRACEDRGSFPLIALEQCSTKVPLNINDEDIEPNTRFPPQEREGYTEMTFSKLCQEASAVAPKFFSPIPANIDDEHKREHWQHQIQEEVERFKERMQKMFLAHCKPEVPIQYVVIKVVQIILTEFWLLVHYPIQTRRFAFKSKATKLEILEAAVTHLEIDYEVVMHPLSIKFSWYFDTYVEWHPIAVALAELCVQTRGPHVERAWKVVDTVYERARSLVTDVSLWRPVKKLYQKARLAREQALQADAEKKLQNHGSPTQKSMTNSPSAPMPKPRPSVTS</sequence>
<feature type="non-terminal residue" evidence="6">
    <location>
        <position position="663"/>
    </location>
</feature>
<feature type="compositionally biased region" description="Pro residues" evidence="4">
    <location>
        <begin position="652"/>
        <end position="663"/>
    </location>
</feature>
<dbReference type="PROSITE" id="PS00463">
    <property type="entry name" value="ZN2_CY6_FUNGAL_1"/>
    <property type="match status" value="1"/>
</dbReference>
<keyword evidence="2" id="KW-0479">Metal-binding</keyword>
<dbReference type="Pfam" id="PF04082">
    <property type="entry name" value="Fungal_trans"/>
    <property type="match status" value="1"/>
</dbReference>
<evidence type="ECO:0000259" key="5">
    <source>
        <dbReference type="PROSITE" id="PS50048"/>
    </source>
</evidence>
<dbReference type="SMART" id="SM00906">
    <property type="entry name" value="Fungal_trans"/>
    <property type="match status" value="1"/>
</dbReference>
<comment type="subcellular location">
    <subcellularLocation>
        <location evidence="1">Nucleus</location>
    </subcellularLocation>
</comment>
<dbReference type="InterPro" id="IPR050613">
    <property type="entry name" value="Sec_Metabolite_Reg"/>
</dbReference>
<protein>
    <submittedName>
        <fullName evidence="6">Fungal-specific transcription factor domain-containing protein</fullName>
    </submittedName>
</protein>
<dbReference type="PROSITE" id="PS50048">
    <property type="entry name" value="ZN2_CY6_FUNGAL_2"/>
    <property type="match status" value="1"/>
</dbReference>
<feature type="domain" description="Zn(2)-C6 fungal-type" evidence="5">
    <location>
        <begin position="9"/>
        <end position="38"/>
    </location>
</feature>
<dbReference type="InterPro" id="IPR036864">
    <property type="entry name" value="Zn2-C6_fun-type_DNA-bd_sf"/>
</dbReference>
<evidence type="ECO:0000256" key="3">
    <source>
        <dbReference type="ARBA" id="ARBA00023242"/>
    </source>
</evidence>
<dbReference type="PANTHER" id="PTHR31001:SF50">
    <property type="entry name" value="ZN(II)2CYS6 TRANSCRIPTION FACTOR (EUROFUNG)"/>
    <property type="match status" value="1"/>
</dbReference>
<dbReference type="PANTHER" id="PTHR31001">
    <property type="entry name" value="UNCHARACTERIZED TRANSCRIPTIONAL REGULATORY PROTEIN"/>
    <property type="match status" value="1"/>
</dbReference>
<evidence type="ECO:0000256" key="2">
    <source>
        <dbReference type="ARBA" id="ARBA00022723"/>
    </source>
</evidence>
<evidence type="ECO:0000313" key="7">
    <source>
        <dbReference type="Proteomes" id="UP001492380"/>
    </source>
</evidence>
<evidence type="ECO:0000313" key="6">
    <source>
        <dbReference type="EMBL" id="KAK8246363.1"/>
    </source>
</evidence>
<dbReference type="InterPro" id="IPR001138">
    <property type="entry name" value="Zn2Cys6_DnaBD"/>
</dbReference>
<accession>A0ABR1Z1U1</accession>
<reference evidence="6 7" key="1">
    <citation type="submission" date="2024-04" db="EMBL/GenBank/DDBJ databases">
        <title>Phyllosticta paracitricarpa is synonymous to the EU quarantine fungus P. citricarpa based on phylogenomic analyses.</title>
        <authorList>
            <consortium name="Lawrence Berkeley National Laboratory"/>
            <person name="Van Ingen-Buijs V.A."/>
            <person name="Van Westerhoven A.C."/>
            <person name="Haridas S."/>
            <person name="Skiadas P."/>
            <person name="Martin F."/>
            <person name="Groenewald J.Z."/>
            <person name="Crous P.W."/>
            <person name="Seidl M.F."/>
        </authorList>
    </citation>
    <scope>NUCLEOTIDE SEQUENCE [LARGE SCALE GENOMIC DNA]</scope>
    <source>
        <strain evidence="6 7">CBS 123374</strain>
    </source>
</reference>
<dbReference type="SUPFAM" id="SSF57701">
    <property type="entry name" value="Zn2/Cys6 DNA-binding domain"/>
    <property type="match status" value="1"/>
</dbReference>
<proteinExistence type="predicted"/>
<name>A0ABR1Z1U1_9PEZI</name>
<dbReference type="CDD" id="cd12148">
    <property type="entry name" value="fungal_TF_MHR"/>
    <property type="match status" value="1"/>
</dbReference>
<comment type="caution">
    <text evidence="6">The sequence shown here is derived from an EMBL/GenBank/DDBJ whole genome shotgun (WGS) entry which is preliminary data.</text>
</comment>